<evidence type="ECO:0000256" key="7">
    <source>
        <dbReference type="ARBA" id="ARBA00023157"/>
    </source>
</evidence>
<keyword evidence="5 11" id="KW-1133">Transmembrane helix</keyword>
<keyword evidence="6 11" id="KW-0472">Membrane</keyword>
<keyword evidence="3 12" id="KW-0732">Signal</keyword>
<name>A0A8S4PYI6_OWEFU</name>
<protein>
    <recommendedName>
        <fullName evidence="13">Ig-like domain-containing protein</fullName>
    </recommendedName>
</protein>
<feature type="domain" description="Ig-like" evidence="13">
    <location>
        <begin position="239"/>
        <end position="321"/>
    </location>
</feature>
<dbReference type="InterPro" id="IPR007110">
    <property type="entry name" value="Ig-like_dom"/>
</dbReference>
<evidence type="ECO:0000256" key="12">
    <source>
        <dbReference type="SAM" id="SignalP"/>
    </source>
</evidence>
<dbReference type="PANTHER" id="PTHR11640:SF31">
    <property type="entry name" value="IRREGULAR CHIASM C-ROUGHEST PROTEIN-RELATED"/>
    <property type="match status" value="1"/>
</dbReference>
<keyword evidence="4" id="KW-0677">Repeat</keyword>
<dbReference type="InterPro" id="IPR036179">
    <property type="entry name" value="Ig-like_dom_sf"/>
</dbReference>
<evidence type="ECO:0000259" key="13">
    <source>
        <dbReference type="PROSITE" id="PS50835"/>
    </source>
</evidence>
<dbReference type="InterPro" id="IPR013098">
    <property type="entry name" value="Ig_I-set"/>
</dbReference>
<dbReference type="SMART" id="SM00409">
    <property type="entry name" value="IG"/>
    <property type="match status" value="5"/>
</dbReference>
<feature type="chain" id="PRO_5035838350" description="Ig-like domain-containing protein" evidence="12">
    <location>
        <begin position="29"/>
        <end position="706"/>
    </location>
</feature>
<feature type="domain" description="Ig-like" evidence="13">
    <location>
        <begin position="30"/>
        <end position="119"/>
    </location>
</feature>
<evidence type="ECO:0000256" key="6">
    <source>
        <dbReference type="ARBA" id="ARBA00023136"/>
    </source>
</evidence>
<comment type="subcellular location">
    <subcellularLocation>
        <location evidence="1">Membrane</location>
        <topology evidence="1">Single-pass type I membrane protein</topology>
    </subcellularLocation>
</comment>
<accession>A0A8S4PYI6</accession>
<evidence type="ECO:0000256" key="11">
    <source>
        <dbReference type="SAM" id="Phobius"/>
    </source>
</evidence>
<evidence type="ECO:0000313" key="15">
    <source>
        <dbReference type="Proteomes" id="UP000749559"/>
    </source>
</evidence>
<evidence type="ECO:0000256" key="8">
    <source>
        <dbReference type="ARBA" id="ARBA00023180"/>
    </source>
</evidence>
<evidence type="ECO:0000256" key="1">
    <source>
        <dbReference type="ARBA" id="ARBA00004479"/>
    </source>
</evidence>
<dbReference type="EMBL" id="CAIIXF020000010">
    <property type="protein sequence ID" value="CAH1797854.1"/>
    <property type="molecule type" value="Genomic_DNA"/>
</dbReference>
<organism evidence="14 15">
    <name type="scientific">Owenia fusiformis</name>
    <name type="common">Polychaete worm</name>
    <dbReference type="NCBI Taxonomy" id="6347"/>
    <lineage>
        <taxon>Eukaryota</taxon>
        <taxon>Metazoa</taxon>
        <taxon>Spiralia</taxon>
        <taxon>Lophotrochozoa</taxon>
        <taxon>Annelida</taxon>
        <taxon>Polychaeta</taxon>
        <taxon>Sedentaria</taxon>
        <taxon>Canalipalpata</taxon>
        <taxon>Sabellida</taxon>
        <taxon>Oweniida</taxon>
        <taxon>Oweniidae</taxon>
        <taxon>Owenia</taxon>
    </lineage>
</organism>
<evidence type="ECO:0000256" key="2">
    <source>
        <dbReference type="ARBA" id="ARBA00022692"/>
    </source>
</evidence>
<evidence type="ECO:0000256" key="5">
    <source>
        <dbReference type="ARBA" id="ARBA00022989"/>
    </source>
</evidence>
<keyword evidence="7" id="KW-1015">Disulfide bond</keyword>
<evidence type="ECO:0000256" key="9">
    <source>
        <dbReference type="ARBA" id="ARBA00023319"/>
    </source>
</evidence>
<evidence type="ECO:0000256" key="4">
    <source>
        <dbReference type="ARBA" id="ARBA00022737"/>
    </source>
</evidence>
<comment type="caution">
    <text evidence="14">The sequence shown here is derived from an EMBL/GenBank/DDBJ whole genome shotgun (WGS) entry which is preliminary data.</text>
</comment>
<dbReference type="InterPro" id="IPR003598">
    <property type="entry name" value="Ig_sub2"/>
</dbReference>
<sequence length="706" mass="77976">MAYLWNQVASAFFISICILNIILHSAHGEQSFRTQPHDSEVIHGQTVILPCEVNNAVGMVQWTQDKFALGTERDLPGYPRYSIIGSQDLGEYNLMISNAQLMDDGVWECQVTPTEYTIGLRSEAAKLTVFVPPDEPTIDGEPNVEVTATQPVNLTCTANNGKPAAKISWYTDGELITGNIHTVTTQHEDGKRENVVSTLEITPTVGDQGKTYECQATNEALVSVAPKKTRGSLEVLYAPEVSMTVEPNREMKEGGSVNFKCQAEGNPNTITWKWFEDMEELPDSSQDHFTLKNIDKSKHGKKISCEATNSVGSSKQSFLLNVEYGPFFTGNPQHAAVDVGEDATLQCNVEGNPPPTIIWMRKGSNKIRGSASKMTITNVRESDFGVYTCAATVIGFDEISTDVFLMKNGPPIIQSEDEQFAMSGSEALIECAAQSVPKPSEIKWFKDGSPIDFTNTARYSLIEKDTPTLRKSIVKIEGVSSEDFGEFNCTVSNGYGEDMRLIALVEKEGVPLIYLLAGVLGGIVFIAVIVGIIYCVIRRKRGLPKDDDDASVAGKIDGVVYKPATYGDKVEPWRSDADKSYFRYSDEYAELNYASTNKEGPQKNYGYGMDSNRGNDYRDYRDYHDAGFSEPNGKSLNRYDSGYGPDYLPNGNHVNNPNPNPNNEFPLATRDFSAPQNTYSSMDKRPPPRSPIQEDVSTLMRLSTNV</sequence>
<dbReference type="GO" id="GO:0098609">
    <property type="term" value="P:cell-cell adhesion"/>
    <property type="evidence" value="ECO:0007669"/>
    <property type="project" value="TreeGrafter"/>
</dbReference>
<keyword evidence="9" id="KW-0393">Immunoglobulin domain</keyword>
<dbReference type="OrthoDB" id="6282449at2759"/>
<gene>
    <name evidence="14" type="ORF">OFUS_LOCUS22069</name>
</gene>
<dbReference type="InterPro" id="IPR003599">
    <property type="entry name" value="Ig_sub"/>
</dbReference>
<keyword evidence="15" id="KW-1185">Reference proteome</keyword>
<keyword evidence="8" id="KW-0325">Glycoprotein</keyword>
<dbReference type="SMART" id="SM00408">
    <property type="entry name" value="IGc2"/>
    <property type="match status" value="4"/>
</dbReference>
<proteinExistence type="predicted"/>
<evidence type="ECO:0000256" key="10">
    <source>
        <dbReference type="SAM" id="MobiDB-lite"/>
    </source>
</evidence>
<dbReference type="PROSITE" id="PS50835">
    <property type="entry name" value="IG_LIKE"/>
    <property type="match status" value="5"/>
</dbReference>
<evidence type="ECO:0000256" key="3">
    <source>
        <dbReference type="ARBA" id="ARBA00022729"/>
    </source>
</evidence>
<dbReference type="Proteomes" id="UP000749559">
    <property type="component" value="Unassembled WGS sequence"/>
</dbReference>
<dbReference type="InterPro" id="IPR051275">
    <property type="entry name" value="Cell_adhesion_signaling"/>
</dbReference>
<feature type="domain" description="Ig-like" evidence="13">
    <location>
        <begin position="410"/>
        <end position="503"/>
    </location>
</feature>
<dbReference type="InterPro" id="IPR013162">
    <property type="entry name" value="CD80_C2-set"/>
</dbReference>
<feature type="compositionally biased region" description="Low complexity" evidence="10">
    <location>
        <begin position="649"/>
        <end position="663"/>
    </location>
</feature>
<dbReference type="GO" id="GO:0005886">
    <property type="term" value="C:plasma membrane"/>
    <property type="evidence" value="ECO:0007669"/>
    <property type="project" value="TreeGrafter"/>
</dbReference>
<feature type="transmembrane region" description="Helical" evidence="11">
    <location>
        <begin position="512"/>
        <end position="537"/>
    </location>
</feature>
<dbReference type="SUPFAM" id="SSF48726">
    <property type="entry name" value="Immunoglobulin"/>
    <property type="match status" value="5"/>
</dbReference>
<dbReference type="Pfam" id="PF13927">
    <property type="entry name" value="Ig_3"/>
    <property type="match status" value="2"/>
</dbReference>
<evidence type="ECO:0000313" key="14">
    <source>
        <dbReference type="EMBL" id="CAH1797854.1"/>
    </source>
</evidence>
<feature type="region of interest" description="Disordered" evidence="10">
    <location>
        <begin position="626"/>
        <end position="706"/>
    </location>
</feature>
<keyword evidence="2 11" id="KW-0812">Transmembrane</keyword>
<reference evidence="14" key="1">
    <citation type="submission" date="2022-03" db="EMBL/GenBank/DDBJ databases">
        <authorList>
            <person name="Martin C."/>
        </authorList>
    </citation>
    <scope>NUCLEOTIDE SEQUENCE</scope>
</reference>
<dbReference type="GO" id="GO:0005911">
    <property type="term" value="C:cell-cell junction"/>
    <property type="evidence" value="ECO:0007669"/>
    <property type="project" value="TreeGrafter"/>
</dbReference>
<dbReference type="FunFam" id="2.60.40.10:FF:000077">
    <property type="entry name" value="Kirre like nephrin family adhesion molecule 3"/>
    <property type="match status" value="1"/>
</dbReference>
<dbReference type="Pfam" id="PF07679">
    <property type="entry name" value="I-set"/>
    <property type="match status" value="1"/>
</dbReference>
<feature type="domain" description="Ig-like" evidence="13">
    <location>
        <begin position="136"/>
        <end position="225"/>
    </location>
</feature>
<feature type="domain" description="Ig-like" evidence="13">
    <location>
        <begin position="326"/>
        <end position="400"/>
    </location>
</feature>
<dbReference type="Gene3D" id="2.60.40.10">
    <property type="entry name" value="Immunoglobulins"/>
    <property type="match status" value="5"/>
</dbReference>
<dbReference type="PANTHER" id="PTHR11640">
    <property type="entry name" value="NEPHRIN"/>
    <property type="match status" value="1"/>
</dbReference>
<dbReference type="Pfam" id="PF13895">
    <property type="entry name" value="Ig_2"/>
    <property type="match status" value="1"/>
</dbReference>
<dbReference type="InterPro" id="IPR013783">
    <property type="entry name" value="Ig-like_fold"/>
</dbReference>
<feature type="signal peptide" evidence="12">
    <location>
        <begin position="1"/>
        <end position="28"/>
    </location>
</feature>
<dbReference type="AlphaFoldDB" id="A0A8S4PYI6"/>
<dbReference type="Pfam" id="PF08205">
    <property type="entry name" value="C2-set_2"/>
    <property type="match status" value="1"/>
</dbReference>
<dbReference type="GO" id="GO:0050839">
    <property type="term" value="F:cell adhesion molecule binding"/>
    <property type="evidence" value="ECO:0007669"/>
    <property type="project" value="TreeGrafter"/>
</dbReference>